<dbReference type="PANTHER" id="PTHR45333:SF1">
    <property type="entry name" value="CHROMOSOME UNDETERMINED SCAFFOLD_625, WHOLE GENOME SHOTGUN SEQUENCE"/>
    <property type="match status" value="1"/>
</dbReference>
<evidence type="ECO:0000313" key="3">
    <source>
        <dbReference type="Proteomes" id="UP000683925"/>
    </source>
</evidence>
<reference evidence="2" key="1">
    <citation type="submission" date="2021-01" db="EMBL/GenBank/DDBJ databases">
        <authorList>
            <consortium name="Genoscope - CEA"/>
            <person name="William W."/>
        </authorList>
    </citation>
    <scope>NUCLEOTIDE SEQUENCE</scope>
</reference>
<gene>
    <name evidence="2" type="ORF">POCTA_138.1.T1700048</name>
</gene>
<evidence type="ECO:0000313" key="2">
    <source>
        <dbReference type="EMBL" id="CAD8214165.1"/>
    </source>
</evidence>
<keyword evidence="1" id="KW-0732">Signal</keyword>
<accession>A0A8S1YIU7</accession>
<feature type="chain" id="PRO_5035893153" evidence="1">
    <location>
        <begin position="16"/>
        <end position="169"/>
    </location>
</feature>
<evidence type="ECO:0000256" key="1">
    <source>
        <dbReference type="SAM" id="SignalP"/>
    </source>
</evidence>
<comment type="caution">
    <text evidence="2">The sequence shown here is derived from an EMBL/GenBank/DDBJ whole genome shotgun (WGS) entry which is preliminary data.</text>
</comment>
<organism evidence="2 3">
    <name type="scientific">Paramecium octaurelia</name>
    <dbReference type="NCBI Taxonomy" id="43137"/>
    <lineage>
        <taxon>Eukaryota</taxon>
        <taxon>Sar</taxon>
        <taxon>Alveolata</taxon>
        <taxon>Ciliophora</taxon>
        <taxon>Intramacronucleata</taxon>
        <taxon>Oligohymenophorea</taxon>
        <taxon>Peniculida</taxon>
        <taxon>Parameciidae</taxon>
        <taxon>Paramecium</taxon>
    </lineage>
</organism>
<sequence>MIILILSCSLVSLLMVPHQHLVVEIRLSDYGMLKQDKKNPKLESHQNFVHSVCFSPDGTTLASDSQNYSILYGMLRQDNKKPNQMVIQVVYKHISSGSDDSSICLWVLRHDNKSWTRRSVTSVIFVCFTSDSAKLAYDSYDNSICLWDVKTTAKELLPQDNFYSEFISQ</sequence>
<protein>
    <submittedName>
        <fullName evidence="2">Uncharacterized protein</fullName>
    </submittedName>
</protein>
<proteinExistence type="predicted"/>
<dbReference type="Pfam" id="PF00400">
    <property type="entry name" value="WD40"/>
    <property type="match status" value="1"/>
</dbReference>
<name>A0A8S1YIU7_PAROT</name>
<feature type="signal peptide" evidence="1">
    <location>
        <begin position="1"/>
        <end position="15"/>
    </location>
</feature>
<dbReference type="PANTHER" id="PTHR45333">
    <property type="entry name" value="MEMBRANE PROTEIN-RELATED"/>
    <property type="match status" value="1"/>
</dbReference>
<dbReference type="EMBL" id="CAJJDP010000173">
    <property type="protein sequence ID" value="CAD8214165.1"/>
    <property type="molecule type" value="Genomic_DNA"/>
</dbReference>
<keyword evidence="3" id="KW-1185">Reference proteome</keyword>
<dbReference type="AlphaFoldDB" id="A0A8S1YIU7"/>
<dbReference type="InterPro" id="IPR001680">
    <property type="entry name" value="WD40_rpt"/>
</dbReference>
<dbReference type="Proteomes" id="UP000683925">
    <property type="component" value="Unassembled WGS sequence"/>
</dbReference>